<evidence type="ECO:0000259" key="4">
    <source>
        <dbReference type="PROSITE" id="PS51464"/>
    </source>
</evidence>
<evidence type="ECO:0000313" key="6">
    <source>
        <dbReference type="Proteomes" id="UP001147700"/>
    </source>
</evidence>
<dbReference type="EMBL" id="JAPCID010000021">
    <property type="protein sequence ID" value="MDA0139076.1"/>
    <property type="molecule type" value="Genomic_DNA"/>
</dbReference>
<dbReference type="PANTHER" id="PTHR10937">
    <property type="entry name" value="GLUCOSAMINE--FRUCTOSE-6-PHOSPHATE AMINOTRANSFERASE, ISOMERIZING"/>
    <property type="match status" value="1"/>
</dbReference>
<organism evidence="5 6">
    <name type="scientific">Solirubrobacter deserti</name>
    <dbReference type="NCBI Taxonomy" id="2282478"/>
    <lineage>
        <taxon>Bacteria</taxon>
        <taxon>Bacillati</taxon>
        <taxon>Actinomycetota</taxon>
        <taxon>Thermoleophilia</taxon>
        <taxon>Solirubrobacterales</taxon>
        <taxon>Solirubrobacteraceae</taxon>
        <taxon>Solirubrobacter</taxon>
    </lineage>
</organism>
<dbReference type="Proteomes" id="UP001147700">
    <property type="component" value="Unassembled WGS sequence"/>
</dbReference>
<dbReference type="Pfam" id="PF01380">
    <property type="entry name" value="SIS"/>
    <property type="match status" value="1"/>
</dbReference>
<protein>
    <recommendedName>
        <fullName evidence="3">Glutamine--fructose-6-phosphate aminotransferase [isomerizing]</fullName>
        <ecNumber evidence="2">2.6.1.16</ecNumber>
    </recommendedName>
</protein>
<dbReference type="InterPro" id="IPR001347">
    <property type="entry name" value="SIS_dom"/>
</dbReference>
<name>A0ABT4RKJ1_9ACTN</name>
<dbReference type="InterPro" id="IPR046348">
    <property type="entry name" value="SIS_dom_sf"/>
</dbReference>
<dbReference type="EC" id="2.6.1.16" evidence="2"/>
<reference evidence="5" key="1">
    <citation type="submission" date="2022-10" db="EMBL/GenBank/DDBJ databases">
        <title>The WGS of Solirubrobacter sp. CPCC 204708.</title>
        <authorList>
            <person name="Jiang Z."/>
        </authorList>
    </citation>
    <scope>NUCLEOTIDE SEQUENCE</scope>
    <source>
        <strain evidence="5">CPCC 204708</strain>
    </source>
</reference>
<dbReference type="PANTHER" id="PTHR10937:SF0">
    <property type="entry name" value="GLUTAMINE--FRUCTOSE-6-PHOSPHATE TRANSAMINASE (ISOMERIZING)"/>
    <property type="match status" value="1"/>
</dbReference>
<gene>
    <name evidence="5" type="ORF">OJ962_16365</name>
</gene>
<evidence type="ECO:0000256" key="3">
    <source>
        <dbReference type="ARBA" id="ARBA00016090"/>
    </source>
</evidence>
<feature type="domain" description="SIS" evidence="4">
    <location>
        <begin position="38"/>
        <end position="177"/>
    </location>
</feature>
<evidence type="ECO:0000256" key="2">
    <source>
        <dbReference type="ARBA" id="ARBA00012916"/>
    </source>
</evidence>
<dbReference type="PROSITE" id="PS51464">
    <property type="entry name" value="SIS"/>
    <property type="match status" value="1"/>
</dbReference>
<sequence>MSDMPELRTGPPWAMEEMIYAEPGLVEPILTSSAALEAAESIREGGPVVIVGCGTSEHAAMAGAALIEGATARDAFEASLDPQAGGVCIAISHEAGTAATLAAMHAAAANGARTILITAKPDEIVPSSAATATTGGDTVTAPDIVFATPLVDTSWCHTVGYVSPLLALTAIAGAADAATCARVLTDTLEHRARFTDAAKQLASAERLVITGSGVDEITARELALKIEEGLHVPCTPLGVEKVLHGHLPAADATTGIIVIRVDPSAAAKRDARADDVRRAVAELGMPTVTVDALPEGHPLLAGAIALQLLTLELVHQAGTNPDLIRREQPTYKAAADAAST</sequence>
<evidence type="ECO:0000256" key="1">
    <source>
        <dbReference type="ARBA" id="ARBA00001031"/>
    </source>
</evidence>
<keyword evidence="6" id="KW-1185">Reference proteome</keyword>
<evidence type="ECO:0000313" key="5">
    <source>
        <dbReference type="EMBL" id="MDA0139076.1"/>
    </source>
</evidence>
<dbReference type="RefSeq" id="WP_202954940.1">
    <property type="nucleotide sequence ID" value="NZ_JAPCID010000021.1"/>
</dbReference>
<dbReference type="SUPFAM" id="SSF53697">
    <property type="entry name" value="SIS domain"/>
    <property type="match status" value="1"/>
</dbReference>
<dbReference type="Gene3D" id="3.40.50.10490">
    <property type="entry name" value="Glucose-6-phosphate isomerase like protein, domain 1"/>
    <property type="match status" value="2"/>
</dbReference>
<comment type="catalytic activity">
    <reaction evidence="1">
        <text>D-fructose 6-phosphate + L-glutamine = D-glucosamine 6-phosphate + L-glutamate</text>
        <dbReference type="Rhea" id="RHEA:13237"/>
        <dbReference type="ChEBI" id="CHEBI:29985"/>
        <dbReference type="ChEBI" id="CHEBI:58359"/>
        <dbReference type="ChEBI" id="CHEBI:58725"/>
        <dbReference type="ChEBI" id="CHEBI:61527"/>
        <dbReference type="EC" id="2.6.1.16"/>
    </reaction>
</comment>
<proteinExistence type="predicted"/>
<accession>A0ABT4RKJ1</accession>
<comment type="caution">
    <text evidence="5">The sequence shown here is derived from an EMBL/GenBank/DDBJ whole genome shotgun (WGS) entry which is preliminary data.</text>
</comment>